<keyword evidence="1" id="KW-0813">Transport</keyword>
<name>A0ABY4P747_9LACO</name>
<reference evidence="5" key="1">
    <citation type="journal article" date="2022" name="Int. J. Syst. Evol. Microbiol.">
        <title>Apilactobacillus apisilvae sp. nov., Nicolia spurrieriana gen. nov. sp. nov., Bombilactobacillus folatiphilus sp. nov. and Bombilactobacillus thymidiniphilus sp. nov., four new lactic acid bacterial isolates from stingless bees Tetragonula carbonaria and Austroplebeia australis.</title>
        <authorList>
            <person name="Oliphant S.A."/>
            <person name="Watson-Haigh N.S."/>
            <person name="Sumby K.M."/>
            <person name="Gardner J."/>
            <person name="Groom S."/>
            <person name="Jiranek V."/>
        </authorList>
    </citation>
    <scope>NUCLEOTIDE SEQUENCE</scope>
    <source>
        <strain evidence="5">SG4_D2</strain>
    </source>
</reference>
<keyword evidence="6" id="KW-1185">Reference proteome</keyword>
<keyword evidence="3 5" id="KW-0067">ATP-binding</keyword>
<dbReference type="RefSeq" id="WP_249513703.1">
    <property type="nucleotide sequence ID" value="NZ_CP093366.1"/>
</dbReference>
<keyword evidence="2" id="KW-0547">Nucleotide-binding</keyword>
<dbReference type="GO" id="GO:0005524">
    <property type="term" value="F:ATP binding"/>
    <property type="evidence" value="ECO:0007669"/>
    <property type="project" value="UniProtKB-KW"/>
</dbReference>
<evidence type="ECO:0000313" key="5">
    <source>
        <dbReference type="EMBL" id="UQS81442.1"/>
    </source>
</evidence>
<dbReference type="SMART" id="SM00382">
    <property type="entry name" value="AAA"/>
    <property type="match status" value="1"/>
</dbReference>
<organism evidence="5 6">
    <name type="scientific">Bombilactobacillus folatiphilus</name>
    <dbReference type="NCBI Taxonomy" id="2923362"/>
    <lineage>
        <taxon>Bacteria</taxon>
        <taxon>Bacillati</taxon>
        <taxon>Bacillota</taxon>
        <taxon>Bacilli</taxon>
        <taxon>Lactobacillales</taxon>
        <taxon>Lactobacillaceae</taxon>
        <taxon>Bombilactobacillus</taxon>
    </lineage>
</organism>
<dbReference type="SUPFAM" id="SSF52540">
    <property type="entry name" value="P-loop containing nucleoside triphosphate hydrolases"/>
    <property type="match status" value="1"/>
</dbReference>
<evidence type="ECO:0000256" key="1">
    <source>
        <dbReference type="ARBA" id="ARBA00022448"/>
    </source>
</evidence>
<dbReference type="InterPro" id="IPR003439">
    <property type="entry name" value="ABC_transporter-like_ATP-bd"/>
</dbReference>
<evidence type="ECO:0000256" key="3">
    <source>
        <dbReference type="ARBA" id="ARBA00022840"/>
    </source>
</evidence>
<dbReference type="InterPro" id="IPR051782">
    <property type="entry name" value="ABC_Transporter_VariousFunc"/>
</dbReference>
<protein>
    <submittedName>
        <fullName evidence="5">ATP-binding cassette domain-containing protein</fullName>
    </submittedName>
</protein>
<dbReference type="Pfam" id="PF00005">
    <property type="entry name" value="ABC_tran"/>
    <property type="match status" value="1"/>
</dbReference>
<dbReference type="PANTHER" id="PTHR42939:SF1">
    <property type="entry name" value="ABC TRANSPORTER ATP-BINDING PROTEIN ALBC-RELATED"/>
    <property type="match status" value="1"/>
</dbReference>
<gene>
    <name evidence="5" type="ORF">MOO45_04225</name>
</gene>
<dbReference type="PROSITE" id="PS00211">
    <property type="entry name" value="ABC_TRANSPORTER_1"/>
    <property type="match status" value="1"/>
</dbReference>
<proteinExistence type="predicted"/>
<evidence type="ECO:0000313" key="6">
    <source>
        <dbReference type="Proteomes" id="UP000831495"/>
    </source>
</evidence>
<evidence type="ECO:0000256" key="2">
    <source>
        <dbReference type="ARBA" id="ARBA00022741"/>
    </source>
</evidence>
<sequence>MLEIKNVSKSFADNEALKKVSFCANDGEITGLVGQNGAGKSTILRIIMHFISASQGEICYQNQKVTQTLYNEIGFLPEERSLFINYTIQDQLVYFARLHGLKKRVALERMHTFLELFEVKGTPTTKIKMLSKGNQQKVQLIAALIHNPELIILDEPFSGLDPVNADIFMRNILALKAQGKMIIFSSHNMNNVEYLCDKVVMLKNGSVVLNNDIHTIKSMFGRTKLSLWSLRPPSFFAQIPGVAVKKHDPVTHMFDLQLSDAQVGKKVYSSIEGDGYKPVFNQNYPTLAEIFTRKVNEDDHGNR</sequence>
<dbReference type="Gene3D" id="3.40.50.300">
    <property type="entry name" value="P-loop containing nucleotide triphosphate hydrolases"/>
    <property type="match status" value="1"/>
</dbReference>
<dbReference type="EMBL" id="CP093366">
    <property type="protein sequence ID" value="UQS81442.1"/>
    <property type="molecule type" value="Genomic_DNA"/>
</dbReference>
<dbReference type="InterPro" id="IPR027417">
    <property type="entry name" value="P-loop_NTPase"/>
</dbReference>
<accession>A0ABY4P747</accession>
<dbReference type="InterPro" id="IPR025302">
    <property type="entry name" value="DrrA1/2-like_C"/>
</dbReference>
<evidence type="ECO:0000259" key="4">
    <source>
        <dbReference type="PROSITE" id="PS50893"/>
    </source>
</evidence>
<dbReference type="InterPro" id="IPR017871">
    <property type="entry name" value="ABC_transporter-like_CS"/>
</dbReference>
<feature type="domain" description="ABC transporter" evidence="4">
    <location>
        <begin position="2"/>
        <end position="229"/>
    </location>
</feature>
<dbReference type="PANTHER" id="PTHR42939">
    <property type="entry name" value="ABC TRANSPORTER ATP-BINDING PROTEIN ALBC-RELATED"/>
    <property type="match status" value="1"/>
</dbReference>
<dbReference type="Proteomes" id="UP000831495">
    <property type="component" value="Chromosome"/>
</dbReference>
<dbReference type="PROSITE" id="PS50893">
    <property type="entry name" value="ABC_TRANSPORTER_2"/>
    <property type="match status" value="1"/>
</dbReference>
<dbReference type="Pfam" id="PF13732">
    <property type="entry name" value="DrrA1-3_C"/>
    <property type="match status" value="1"/>
</dbReference>
<dbReference type="InterPro" id="IPR003593">
    <property type="entry name" value="AAA+_ATPase"/>
</dbReference>